<dbReference type="EnsemblPlants" id="ONIVA02G18970.1">
    <property type="protein sequence ID" value="ONIVA02G18970.1"/>
    <property type="gene ID" value="ONIVA02G18970"/>
</dbReference>
<dbReference type="HOGENOM" id="CLU_140014_0_0_1"/>
<sequence length="108" mass="11430">MAAEAHAVKPRASGHVLHCWRGFASTAPAVYSVPRSPRPAALLPCPCISISLPSTYLDSCDAADKFQLASGDLKMTSYSVGLKMWLIGENSKPPSLLPGPLRPLSAAR</sequence>
<organism evidence="1">
    <name type="scientific">Oryza nivara</name>
    <name type="common">Indian wild rice</name>
    <name type="synonym">Oryza sativa f. spontanea</name>
    <dbReference type="NCBI Taxonomy" id="4536"/>
    <lineage>
        <taxon>Eukaryota</taxon>
        <taxon>Viridiplantae</taxon>
        <taxon>Streptophyta</taxon>
        <taxon>Embryophyta</taxon>
        <taxon>Tracheophyta</taxon>
        <taxon>Spermatophyta</taxon>
        <taxon>Magnoliopsida</taxon>
        <taxon>Liliopsida</taxon>
        <taxon>Poales</taxon>
        <taxon>Poaceae</taxon>
        <taxon>BOP clade</taxon>
        <taxon>Oryzoideae</taxon>
        <taxon>Oryzeae</taxon>
        <taxon>Oryzinae</taxon>
        <taxon>Oryza</taxon>
    </lineage>
</organism>
<protein>
    <submittedName>
        <fullName evidence="1">Uncharacterized protein</fullName>
    </submittedName>
</protein>
<reference evidence="1" key="2">
    <citation type="submission" date="2018-04" db="EMBL/GenBank/DDBJ databases">
        <title>OnivRS2 (Oryza nivara Reference Sequence Version 2).</title>
        <authorList>
            <person name="Zhang J."/>
            <person name="Kudrna D."/>
            <person name="Lee S."/>
            <person name="Talag J."/>
            <person name="Rajasekar S."/>
            <person name="Welchert J."/>
            <person name="Hsing Y.-I."/>
            <person name="Wing R.A."/>
        </authorList>
    </citation>
    <scope>NUCLEOTIDE SEQUENCE [LARGE SCALE GENOMIC DNA]</scope>
    <source>
        <strain evidence="1">SL10</strain>
    </source>
</reference>
<accession>A0A0E0G6X5</accession>
<evidence type="ECO:0000313" key="2">
    <source>
        <dbReference type="Proteomes" id="UP000006591"/>
    </source>
</evidence>
<dbReference type="AlphaFoldDB" id="A0A0E0G6X5"/>
<name>A0A0E0G6X5_ORYNI</name>
<evidence type="ECO:0000313" key="1">
    <source>
        <dbReference type="EnsemblPlants" id="ONIVA02G18970.1"/>
    </source>
</evidence>
<dbReference type="OMA" id="WLIGENS"/>
<reference evidence="1" key="1">
    <citation type="submission" date="2015-04" db="UniProtKB">
        <authorList>
            <consortium name="EnsemblPlants"/>
        </authorList>
    </citation>
    <scope>IDENTIFICATION</scope>
    <source>
        <strain evidence="1">SL10</strain>
    </source>
</reference>
<dbReference type="Gramene" id="ONIVA02G18970.1">
    <property type="protein sequence ID" value="ONIVA02G18970.1"/>
    <property type="gene ID" value="ONIVA02G18970"/>
</dbReference>
<dbReference type="Proteomes" id="UP000006591">
    <property type="component" value="Chromosome 2"/>
</dbReference>
<keyword evidence="2" id="KW-1185">Reference proteome</keyword>
<proteinExistence type="predicted"/>